<evidence type="ECO:0000256" key="3">
    <source>
        <dbReference type="ARBA" id="ARBA00009370"/>
    </source>
</evidence>
<keyword evidence="7" id="KW-1133">Transmembrane helix</keyword>
<dbReference type="GO" id="GO:0005886">
    <property type="term" value="C:plasma membrane"/>
    <property type="evidence" value="ECO:0007669"/>
    <property type="project" value="UniProtKB-SubCell"/>
</dbReference>
<dbReference type="Gene3D" id="2.10.109.10">
    <property type="entry name" value="Umud Fragment, subunit A"/>
    <property type="match status" value="1"/>
</dbReference>
<dbReference type="InterPro" id="IPR019757">
    <property type="entry name" value="Pept_S26A_signal_pept_1_Lys-AS"/>
</dbReference>
<evidence type="ECO:0000256" key="5">
    <source>
        <dbReference type="ARBA" id="ARBA00022801"/>
    </source>
</evidence>
<proteinExistence type="inferred from homology"/>
<evidence type="ECO:0000313" key="10">
    <source>
        <dbReference type="Proteomes" id="UP000294854"/>
    </source>
</evidence>
<dbReference type="EMBL" id="PUFO01000076">
    <property type="protein sequence ID" value="TDG74444.1"/>
    <property type="molecule type" value="Genomic_DNA"/>
</dbReference>
<dbReference type="GO" id="GO:0006465">
    <property type="term" value="P:signal peptide processing"/>
    <property type="evidence" value="ECO:0007669"/>
    <property type="project" value="InterPro"/>
</dbReference>
<evidence type="ECO:0000256" key="4">
    <source>
        <dbReference type="ARBA" id="ARBA00013208"/>
    </source>
</evidence>
<keyword evidence="5 7" id="KW-0378">Hydrolase</keyword>
<keyword evidence="7" id="KW-0472">Membrane</keyword>
<feature type="active site" evidence="6">
    <location>
        <position position="82"/>
    </location>
</feature>
<evidence type="ECO:0000256" key="1">
    <source>
        <dbReference type="ARBA" id="ARBA00000677"/>
    </source>
</evidence>
<dbReference type="AlphaFoldDB" id="A0A4R5NJQ4"/>
<evidence type="ECO:0000256" key="2">
    <source>
        <dbReference type="ARBA" id="ARBA00004401"/>
    </source>
</evidence>
<sequence>MKVLREIFSWVIPIAIGLLLALLLKNYVLSPVKVDGPSMQPNLENNQRVWIFNQAKVKHLSVIVFDAHGEDPSAKPGTDYVKRVIGLPGDTVSYKNGTIYVNNKKIKQNFISESERTSGTTDGSGHSSWNLKTLSKRFKWGNGSVTVPKGKYFVLGDHRSVSNDSRYWGFVDKDKIAGVVKVPVWSSTKTKRANVNSLGY</sequence>
<evidence type="ECO:0000256" key="7">
    <source>
        <dbReference type="RuleBase" id="RU362042"/>
    </source>
</evidence>
<accession>A0A4R5NJQ4</accession>
<comment type="catalytic activity">
    <reaction evidence="1 7">
        <text>Cleavage of hydrophobic, N-terminal signal or leader sequences from secreted and periplasmic proteins.</text>
        <dbReference type="EC" id="3.4.21.89"/>
    </reaction>
</comment>
<feature type="transmembrane region" description="Helical" evidence="7">
    <location>
        <begin position="7"/>
        <end position="24"/>
    </location>
</feature>
<dbReference type="PANTHER" id="PTHR43390:SF1">
    <property type="entry name" value="CHLOROPLAST PROCESSING PEPTIDASE"/>
    <property type="match status" value="1"/>
</dbReference>
<feature type="domain" description="Peptidase S26" evidence="8">
    <location>
        <begin position="8"/>
        <end position="185"/>
    </location>
</feature>
<dbReference type="Proteomes" id="UP000294854">
    <property type="component" value="Unassembled WGS sequence"/>
</dbReference>
<dbReference type="PROSITE" id="PS00761">
    <property type="entry name" value="SPASE_I_3"/>
    <property type="match status" value="1"/>
</dbReference>
<name>A0A4R5NJQ4_9LACO</name>
<reference evidence="9 10" key="1">
    <citation type="journal article" date="2019" name="Appl. Microbiol. Biotechnol.">
        <title>Uncovering carbohydrate metabolism through a genotype-phenotype association study of 56 lactic acid bacteria genomes.</title>
        <authorList>
            <person name="Buron-Moles G."/>
            <person name="Chailyan A."/>
            <person name="Dolejs I."/>
            <person name="Forster J."/>
            <person name="Miks M.H."/>
        </authorList>
    </citation>
    <scope>NUCLEOTIDE SEQUENCE [LARGE SCALE GENOMIC DNA]</scope>
    <source>
        <strain evidence="9 10">ATCC 49373</strain>
    </source>
</reference>
<gene>
    <name evidence="9" type="ORF">C5L31_000091</name>
</gene>
<dbReference type="InterPro" id="IPR019758">
    <property type="entry name" value="Pept_S26A_signal_pept_1_CS"/>
</dbReference>
<dbReference type="GO" id="GO:0009003">
    <property type="term" value="F:signal peptidase activity"/>
    <property type="evidence" value="ECO:0007669"/>
    <property type="project" value="UniProtKB-EC"/>
</dbReference>
<dbReference type="SUPFAM" id="SSF51306">
    <property type="entry name" value="LexA/Signal peptidase"/>
    <property type="match status" value="1"/>
</dbReference>
<dbReference type="RefSeq" id="WP_010619006.1">
    <property type="nucleotide sequence ID" value="NZ_CP042371.1"/>
</dbReference>
<keyword evidence="10" id="KW-1185">Reference proteome</keyword>
<evidence type="ECO:0000256" key="6">
    <source>
        <dbReference type="PIRSR" id="PIRSR600223-1"/>
    </source>
</evidence>
<dbReference type="OrthoDB" id="9802919at2"/>
<dbReference type="Pfam" id="PF10502">
    <property type="entry name" value="Peptidase_S26"/>
    <property type="match status" value="1"/>
</dbReference>
<dbReference type="PROSITE" id="PS00760">
    <property type="entry name" value="SPASE_I_2"/>
    <property type="match status" value="1"/>
</dbReference>
<comment type="subcellular location">
    <subcellularLocation>
        <location evidence="2">Cell membrane</location>
        <topology evidence="2">Single-pass type II membrane protein</topology>
    </subcellularLocation>
    <subcellularLocation>
        <location evidence="7">Membrane</location>
        <topology evidence="7">Single-pass type II membrane protein</topology>
    </subcellularLocation>
</comment>
<dbReference type="GO" id="GO:0004252">
    <property type="term" value="F:serine-type endopeptidase activity"/>
    <property type="evidence" value="ECO:0007669"/>
    <property type="project" value="InterPro"/>
</dbReference>
<dbReference type="STRING" id="1122149.FD44_GL000964"/>
<dbReference type="EC" id="3.4.21.89" evidence="4 7"/>
<dbReference type="CDD" id="cd06530">
    <property type="entry name" value="S26_SPase_I"/>
    <property type="match status" value="1"/>
</dbReference>
<keyword evidence="7" id="KW-0812">Transmembrane</keyword>
<dbReference type="PRINTS" id="PR00727">
    <property type="entry name" value="LEADERPTASE"/>
</dbReference>
<dbReference type="NCBIfam" id="TIGR02227">
    <property type="entry name" value="sigpep_I_bact"/>
    <property type="match status" value="1"/>
</dbReference>
<evidence type="ECO:0000313" key="9">
    <source>
        <dbReference type="EMBL" id="TDG74444.1"/>
    </source>
</evidence>
<dbReference type="InterPro" id="IPR036286">
    <property type="entry name" value="LexA/Signal_pep-like_sf"/>
</dbReference>
<evidence type="ECO:0000259" key="8">
    <source>
        <dbReference type="Pfam" id="PF10502"/>
    </source>
</evidence>
<dbReference type="InterPro" id="IPR000223">
    <property type="entry name" value="Pept_S26A_signal_pept_1"/>
</dbReference>
<feature type="active site" evidence="6">
    <location>
        <position position="38"/>
    </location>
</feature>
<comment type="similarity">
    <text evidence="3 7">Belongs to the peptidase S26 family.</text>
</comment>
<protein>
    <recommendedName>
        <fullName evidence="4 7">Signal peptidase I</fullName>
        <ecNumber evidence="4 7">3.4.21.89</ecNumber>
    </recommendedName>
</protein>
<comment type="caution">
    <text evidence="9">The sequence shown here is derived from an EMBL/GenBank/DDBJ whole genome shotgun (WGS) entry which is preliminary data.</text>
</comment>
<organism evidence="9 10">
    <name type="scientific">Secundilactobacillus malefermentans</name>
    <dbReference type="NCBI Taxonomy" id="176292"/>
    <lineage>
        <taxon>Bacteria</taxon>
        <taxon>Bacillati</taxon>
        <taxon>Bacillota</taxon>
        <taxon>Bacilli</taxon>
        <taxon>Lactobacillales</taxon>
        <taxon>Lactobacillaceae</taxon>
        <taxon>Secundilactobacillus</taxon>
    </lineage>
</organism>
<keyword evidence="7" id="KW-0645">Protease</keyword>
<dbReference type="InterPro" id="IPR019533">
    <property type="entry name" value="Peptidase_S26"/>
</dbReference>
<dbReference type="PANTHER" id="PTHR43390">
    <property type="entry name" value="SIGNAL PEPTIDASE I"/>
    <property type="match status" value="1"/>
</dbReference>